<evidence type="ECO:0000313" key="3">
    <source>
        <dbReference type="Proteomes" id="UP001140510"/>
    </source>
</evidence>
<evidence type="ECO:0000256" key="1">
    <source>
        <dbReference type="SAM" id="MobiDB-lite"/>
    </source>
</evidence>
<feature type="compositionally biased region" description="Acidic residues" evidence="1">
    <location>
        <begin position="123"/>
        <end position="138"/>
    </location>
</feature>
<dbReference type="Proteomes" id="UP001140510">
    <property type="component" value="Unassembled WGS sequence"/>
</dbReference>
<name>A0A9W8ZQL6_9PLEO</name>
<reference evidence="2" key="1">
    <citation type="submission" date="2022-10" db="EMBL/GenBank/DDBJ databases">
        <title>Tapping the CABI collections for fungal endophytes: first genome assemblies for Collariella, Neodidymelliopsis, Ascochyta clinopodiicola, Didymella pomorum, Didymosphaeria variabile, Neocosmospora piperis and Neocucurbitaria cava.</title>
        <authorList>
            <person name="Hill R."/>
        </authorList>
    </citation>
    <scope>NUCLEOTIDE SEQUENCE</scope>
    <source>
        <strain evidence="2">IMI 355091</strain>
    </source>
</reference>
<comment type="caution">
    <text evidence="2">The sequence shown here is derived from an EMBL/GenBank/DDBJ whole genome shotgun (WGS) entry which is preliminary data.</text>
</comment>
<sequence length="138" mass="15102">MTENKIALTSRENGVLALIWQCFETEPKYTRGSARFTLSKIEAKLKAMTAGVSEDNPTPFARKGGSGKKRAAKDTQNDDDEEETPKPKKRAKKAKGPELNGEEVDKMMGLGGGDEVKVKPEPEDADFGWDANGDDEQV</sequence>
<organism evidence="2 3">
    <name type="scientific">Didymella pomorum</name>
    <dbReference type="NCBI Taxonomy" id="749634"/>
    <lineage>
        <taxon>Eukaryota</taxon>
        <taxon>Fungi</taxon>
        <taxon>Dikarya</taxon>
        <taxon>Ascomycota</taxon>
        <taxon>Pezizomycotina</taxon>
        <taxon>Dothideomycetes</taxon>
        <taxon>Pleosporomycetidae</taxon>
        <taxon>Pleosporales</taxon>
        <taxon>Pleosporineae</taxon>
        <taxon>Didymellaceae</taxon>
        <taxon>Didymella</taxon>
    </lineage>
</organism>
<proteinExistence type="predicted"/>
<feature type="region of interest" description="Disordered" evidence="1">
    <location>
        <begin position="48"/>
        <end position="138"/>
    </location>
</feature>
<keyword evidence="3" id="KW-1185">Reference proteome</keyword>
<dbReference type="EMBL" id="JAPEVA010000001">
    <property type="protein sequence ID" value="KAJ4413105.1"/>
    <property type="molecule type" value="Genomic_DNA"/>
</dbReference>
<dbReference type="AlphaFoldDB" id="A0A9W8ZQL6"/>
<dbReference type="OrthoDB" id="5403747at2759"/>
<accession>A0A9W8ZQL6</accession>
<protein>
    <submittedName>
        <fullName evidence="2">Uncharacterized protein</fullName>
    </submittedName>
</protein>
<evidence type="ECO:0000313" key="2">
    <source>
        <dbReference type="EMBL" id="KAJ4413105.1"/>
    </source>
</evidence>
<gene>
    <name evidence="2" type="ORF">N0V91_000079</name>
</gene>